<dbReference type="PROSITE" id="PS52040">
    <property type="entry name" value="TOPO_IIA"/>
    <property type="match status" value="1"/>
</dbReference>
<feature type="region of interest" description="Disordered" evidence="15">
    <location>
        <begin position="1169"/>
        <end position="1223"/>
    </location>
</feature>
<dbReference type="InterPro" id="IPR013757">
    <property type="entry name" value="Topo_IIA_A_a_sf"/>
</dbReference>
<dbReference type="FunFam" id="3.30.565.10:FF:000004">
    <property type="entry name" value="DNA topoisomerase 2"/>
    <property type="match status" value="1"/>
</dbReference>
<dbReference type="FunFam" id="3.90.199.10:FF:000002">
    <property type="entry name" value="DNA topoisomerase 2"/>
    <property type="match status" value="1"/>
</dbReference>
<dbReference type="SMART" id="SM00433">
    <property type="entry name" value="TOP2c"/>
    <property type="match status" value="1"/>
</dbReference>
<dbReference type="PANTHER" id="PTHR10169:SF38">
    <property type="entry name" value="DNA TOPOISOMERASE 2"/>
    <property type="match status" value="1"/>
</dbReference>
<feature type="compositionally biased region" description="Acidic residues" evidence="15">
    <location>
        <begin position="1"/>
        <end position="13"/>
    </location>
</feature>
<keyword evidence="6" id="KW-0479">Metal-binding</keyword>
<keyword evidence="12 13" id="KW-0413">Isomerase</keyword>
<dbReference type="PROSITE" id="PS50880">
    <property type="entry name" value="TOPRIM"/>
    <property type="match status" value="1"/>
</dbReference>
<evidence type="ECO:0000256" key="15">
    <source>
        <dbReference type="SAM" id="MobiDB-lite"/>
    </source>
</evidence>
<evidence type="ECO:0000256" key="13">
    <source>
        <dbReference type="PROSITE-ProRule" id="PRU01384"/>
    </source>
</evidence>
<feature type="compositionally biased region" description="Acidic residues" evidence="15">
    <location>
        <begin position="1201"/>
        <end position="1218"/>
    </location>
</feature>
<dbReference type="Gene3D" id="3.30.230.10">
    <property type="match status" value="1"/>
</dbReference>
<evidence type="ECO:0000256" key="6">
    <source>
        <dbReference type="ARBA" id="ARBA00022723"/>
    </source>
</evidence>
<dbReference type="CDD" id="cd16930">
    <property type="entry name" value="HATPase_TopII-like"/>
    <property type="match status" value="1"/>
</dbReference>
<feature type="compositionally biased region" description="Basic residues" evidence="15">
    <location>
        <begin position="1183"/>
        <end position="1195"/>
    </location>
</feature>
<gene>
    <name evidence="18" type="ORF">FisN_14Hh084</name>
</gene>
<dbReference type="FunFam" id="3.40.50.670:FF:000001">
    <property type="entry name" value="DNA topoisomerase 2"/>
    <property type="match status" value="1"/>
</dbReference>
<evidence type="ECO:0000313" key="19">
    <source>
        <dbReference type="Proteomes" id="UP000198406"/>
    </source>
</evidence>
<dbReference type="Gene3D" id="3.40.50.670">
    <property type="match status" value="1"/>
</dbReference>
<dbReference type="Pfam" id="PF00204">
    <property type="entry name" value="DNA_gyraseB"/>
    <property type="match status" value="1"/>
</dbReference>
<evidence type="ECO:0000256" key="12">
    <source>
        <dbReference type="ARBA" id="ARBA00023235"/>
    </source>
</evidence>
<comment type="cofactor">
    <cofactor evidence="2">
        <name>Ca(2+)</name>
        <dbReference type="ChEBI" id="CHEBI:29108"/>
    </cofactor>
</comment>
<evidence type="ECO:0000256" key="11">
    <source>
        <dbReference type="ARBA" id="ARBA00023125"/>
    </source>
</evidence>
<dbReference type="InterPro" id="IPR013506">
    <property type="entry name" value="Topo_IIA_bsu_dom2"/>
</dbReference>
<dbReference type="InterPro" id="IPR020568">
    <property type="entry name" value="Ribosomal_Su5_D2-typ_SF"/>
</dbReference>
<dbReference type="PANTHER" id="PTHR10169">
    <property type="entry name" value="DNA TOPOISOMERASE/GYRASE"/>
    <property type="match status" value="1"/>
</dbReference>
<dbReference type="CDD" id="cd03365">
    <property type="entry name" value="TOPRIM_TopoIIA"/>
    <property type="match status" value="1"/>
</dbReference>
<evidence type="ECO:0000259" key="16">
    <source>
        <dbReference type="PROSITE" id="PS50880"/>
    </source>
</evidence>
<keyword evidence="9" id="KW-0460">Magnesium</keyword>
<proteinExistence type="inferred from homology"/>
<feature type="domain" description="Topo IIA-type catalytic" evidence="17">
    <location>
        <begin position="728"/>
        <end position="1148"/>
    </location>
</feature>
<evidence type="ECO:0000256" key="4">
    <source>
        <dbReference type="ARBA" id="ARBA00004229"/>
    </source>
</evidence>
<evidence type="ECO:0000256" key="2">
    <source>
        <dbReference type="ARBA" id="ARBA00001913"/>
    </source>
</evidence>
<comment type="subunit">
    <text evidence="14">Homodimer.</text>
</comment>
<dbReference type="InterPro" id="IPR013760">
    <property type="entry name" value="Topo_IIA-like_dom_sf"/>
</dbReference>
<comment type="cofactor">
    <cofactor evidence="3">
        <name>Mg(2+)</name>
        <dbReference type="ChEBI" id="CHEBI:18420"/>
    </cofactor>
</comment>
<organism evidence="18 19">
    <name type="scientific">Fistulifera solaris</name>
    <name type="common">Oleaginous diatom</name>
    <dbReference type="NCBI Taxonomy" id="1519565"/>
    <lineage>
        <taxon>Eukaryota</taxon>
        <taxon>Sar</taxon>
        <taxon>Stramenopiles</taxon>
        <taxon>Ochrophyta</taxon>
        <taxon>Bacillariophyta</taxon>
        <taxon>Bacillariophyceae</taxon>
        <taxon>Bacillariophycidae</taxon>
        <taxon>Naviculales</taxon>
        <taxon>Naviculaceae</taxon>
        <taxon>Fistulifera</taxon>
    </lineage>
</organism>
<dbReference type="EC" id="5.6.2.2" evidence="14"/>
<dbReference type="Pfam" id="PF16898">
    <property type="entry name" value="TOPRIM_C"/>
    <property type="match status" value="1"/>
</dbReference>
<dbReference type="Gene3D" id="3.90.199.10">
    <property type="entry name" value="Topoisomerase II, domain 5"/>
    <property type="match status" value="1"/>
</dbReference>
<evidence type="ECO:0000256" key="3">
    <source>
        <dbReference type="ARBA" id="ARBA00001946"/>
    </source>
</evidence>
<dbReference type="InterPro" id="IPR002205">
    <property type="entry name" value="Topo_IIA_dom_A"/>
</dbReference>
<comment type="similarity">
    <text evidence="5 14">Belongs to the type II topoisomerase family.</text>
</comment>
<dbReference type="GO" id="GO:0003918">
    <property type="term" value="F:DNA topoisomerase type II (double strand cut, ATP-hydrolyzing) activity"/>
    <property type="evidence" value="ECO:0007669"/>
    <property type="project" value="UniProtKB-UniRule"/>
</dbReference>
<name>A0A1Z5K895_FISSO</name>
<keyword evidence="19" id="KW-1185">Reference proteome</keyword>
<comment type="subcellular location">
    <subcellularLocation>
        <location evidence="4">Plastid</location>
        <location evidence="4">Chloroplast</location>
    </subcellularLocation>
</comment>
<dbReference type="SMART" id="SM00434">
    <property type="entry name" value="TOP4c"/>
    <property type="match status" value="1"/>
</dbReference>
<evidence type="ECO:0000256" key="9">
    <source>
        <dbReference type="ARBA" id="ARBA00022842"/>
    </source>
</evidence>
<dbReference type="GO" id="GO:0009507">
    <property type="term" value="C:chloroplast"/>
    <property type="evidence" value="ECO:0007669"/>
    <property type="project" value="UniProtKB-SubCell"/>
</dbReference>
<dbReference type="Proteomes" id="UP000198406">
    <property type="component" value="Unassembled WGS sequence"/>
</dbReference>
<feature type="region of interest" description="Disordered" evidence="15">
    <location>
        <begin position="1316"/>
        <end position="1445"/>
    </location>
</feature>
<dbReference type="InterPro" id="IPR013758">
    <property type="entry name" value="Topo_IIA_A/C_ab"/>
</dbReference>
<dbReference type="SUPFAM" id="SSF56719">
    <property type="entry name" value="Type II DNA topoisomerase"/>
    <property type="match status" value="1"/>
</dbReference>
<evidence type="ECO:0000256" key="10">
    <source>
        <dbReference type="ARBA" id="ARBA00023029"/>
    </source>
</evidence>
<dbReference type="InParanoid" id="A0A1Z5K895"/>
<dbReference type="CDD" id="cd00187">
    <property type="entry name" value="TOP4c"/>
    <property type="match status" value="1"/>
</dbReference>
<dbReference type="FunFam" id="3.30.1490.30:FF:000001">
    <property type="entry name" value="DNA topoisomerase 2"/>
    <property type="match status" value="1"/>
</dbReference>
<dbReference type="SUPFAM" id="SSF54211">
    <property type="entry name" value="Ribosomal protein S5 domain 2-like"/>
    <property type="match status" value="1"/>
</dbReference>
<dbReference type="InterPro" id="IPR031660">
    <property type="entry name" value="TOPRIM_C"/>
</dbReference>
<dbReference type="InterPro" id="IPR036890">
    <property type="entry name" value="HATPase_C_sf"/>
</dbReference>
<comment type="catalytic activity">
    <reaction evidence="1 13 14">
        <text>ATP-dependent breakage, passage and rejoining of double-stranded DNA.</text>
        <dbReference type="EC" id="5.6.2.2"/>
    </reaction>
</comment>
<dbReference type="Gene3D" id="3.30.1360.40">
    <property type="match status" value="1"/>
</dbReference>
<dbReference type="InterPro" id="IPR001154">
    <property type="entry name" value="TopoII_euk"/>
</dbReference>
<evidence type="ECO:0000256" key="1">
    <source>
        <dbReference type="ARBA" id="ARBA00000185"/>
    </source>
</evidence>
<dbReference type="PROSITE" id="PS00177">
    <property type="entry name" value="TOPOISOMERASE_II"/>
    <property type="match status" value="1"/>
</dbReference>
<dbReference type="Pfam" id="PF02518">
    <property type="entry name" value="HATPase_c"/>
    <property type="match status" value="1"/>
</dbReference>
<dbReference type="InterPro" id="IPR006171">
    <property type="entry name" value="TOPRIM_dom"/>
</dbReference>
<feature type="domain" description="Toprim" evidence="16">
    <location>
        <begin position="456"/>
        <end position="572"/>
    </location>
</feature>
<dbReference type="InterPro" id="IPR013759">
    <property type="entry name" value="Topo_IIA_B_C"/>
</dbReference>
<dbReference type="OrthoDB" id="276498at2759"/>
<keyword evidence="7 14" id="KW-0547">Nucleotide-binding</keyword>
<evidence type="ECO:0000313" key="18">
    <source>
        <dbReference type="EMBL" id="GAX22469.1"/>
    </source>
</evidence>
<feature type="compositionally biased region" description="Acidic residues" evidence="15">
    <location>
        <begin position="1432"/>
        <end position="1445"/>
    </location>
</feature>
<dbReference type="InterPro" id="IPR014721">
    <property type="entry name" value="Ribsml_uS5_D2-typ_fold_subgr"/>
</dbReference>
<feature type="compositionally biased region" description="Acidic residues" evidence="15">
    <location>
        <begin position="1390"/>
        <end position="1407"/>
    </location>
</feature>
<dbReference type="GO" id="GO:0005524">
    <property type="term" value="F:ATP binding"/>
    <property type="evidence" value="ECO:0007669"/>
    <property type="project" value="UniProtKB-UniRule"/>
</dbReference>
<keyword evidence="8 14" id="KW-0067">ATP-binding</keyword>
<dbReference type="Gene3D" id="1.10.268.10">
    <property type="entry name" value="Topoisomerase, domain 3"/>
    <property type="match status" value="1"/>
</dbReference>
<keyword evidence="11 13" id="KW-0238">DNA-binding</keyword>
<dbReference type="Gene3D" id="3.30.1490.30">
    <property type="match status" value="1"/>
</dbReference>
<feature type="compositionally biased region" description="Low complexity" evidence="15">
    <location>
        <begin position="1365"/>
        <end position="1380"/>
    </location>
</feature>
<dbReference type="PRINTS" id="PR01158">
    <property type="entry name" value="TOPISMRASEII"/>
</dbReference>
<dbReference type="InterPro" id="IPR034157">
    <property type="entry name" value="TOPRIM_TopoII"/>
</dbReference>
<dbReference type="SUPFAM" id="SSF55874">
    <property type="entry name" value="ATPase domain of HSP90 chaperone/DNA topoisomerase II/histidine kinase"/>
    <property type="match status" value="1"/>
</dbReference>
<dbReference type="InterPro" id="IPR018522">
    <property type="entry name" value="TopoIIA_CS"/>
</dbReference>
<dbReference type="Pfam" id="PF01751">
    <property type="entry name" value="Toprim"/>
    <property type="match status" value="1"/>
</dbReference>
<dbReference type="FunCoup" id="A0A1Z5K895">
    <property type="interactions" value="581"/>
</dbReference>
<dbReference type="EMBL" id="BDSP01000184">
    <property type="protein sequence ID" value="GAX22469.1"/>
    <property type="molecule type" value="Genomic_DNA"/>
</dbReference>
<dbReference type="Gene3D" id="3.30.565.10">
    <property type="entry name" value="Histidine kinase-like ATPase, C-terminal domain"/>
    <property type="match status" value="1"/>
</dbReference>
<feature type="region of interest" description="Disordered" evidence="15">
    <location>
        <begin position="1"/>
        <end position="26"/>
    </location>
</feature>
<protein>
    <recommendedName>
        <fullName evidence="14">DNA topoisomerase 2</fullName>
        <ecNumber evidence="14">5.6.2.2</ecNumber>
    </recommendedName>
</protein>
<comment type="function">
    <text evidence="14">Control of topological states of DNA by transient breakage and subsequent rejoining of DNA strands. Topoisomerase II makes double-strand breaks.</text>
</comment>
<dbReference type="GO" id="GO:0003677">
    <property type="term" value="F:DNA binding"/>
    <property type="evidence" value="ECO:0007669"/>
    <property type="project" value="UniProtKB-UniRule"/>
</dbReference>
<evidence type="ECO:0000256" key="5">
    <source>
        <dbReference type="ARBA" id="ARBA00011080"/>
    </source>
</evidence>
<dbReference type="FunFam" id="3.30.1360.40:FF:000003">
    <property type="entry name" value="DNA topoisomerase 2"/>
    <property type="match status" value="1"/>
</dbReference>
<sequence>MSSSDEEMYDSDVENVKPVTKKNPAGKAKTVEEIYQKKTQLEHILARPDTYIGSTEPQTQTMYVLQGERIVERDITYTPGLYKIFDEIVVNAADNKQRDPNMDRMDITIDADANQLSVLNNGAGIPIVMHKEHNCYVPTLIFGHLLTGSNFDDDEKKTTGGRNGYGAKLANVFSTQFIVECAHVETGLYFRQVFRNNMSQAETPTVQKLSKAQEKQGDFVKITFSPDLAKFKMTHLDADTVGLFAKRAYDIAGAMSSAHGKKLNVSLNGNKLAIKNFKDYLDAFDGIEKPVAYEKNERWEVGVGPSPDQTPKQISFVNSICTSKGGQHVSYIADQVAAHLQKVLKKKNKGTEFKPAQIKNNMMIFVNCLIENPAFDSQTKEFMTTRPKQFGSEFKVSEKFLKAVEKSEIVDMILIQNEKKEAVKLKRKGGVKKSKLTGIPKLDDANHAGTAKSRDCTLIITEGDSAKSLAMSGLSVVGRDYYGVFPLRGKLLNVRDVTKTVVGKNVEIQHLVDILGLKYETVYDENSIKTLRYGHLMIMTDQDVDGSHIKGLVINFIHKFWPSLLNIPGFLQQFITPIVKVSKGKKSQAFYNLREYENWMKATGNNGKGYTIKYYKGLGTSTSAEAKEYFSNLPQHKIWFQEMKNDEGIDDDAMEDIVPDVLRSSGSDLIDMVFRKDRVEERKTWLMAVDRESYLDFSVASNKGGVKYSEFINKEYCHFSLYDNERSIPCLVDGFKPSQRKVLYACFKRKLKGEVKVAQLTGYIAEHSAYHHGEASLQGTIVNMAQDFVGSNNINLLTPAGQFGTRLMGGKDAASPRYIFTRLEPITRTIFHPDDDELLNYRLDDGMTIEPDFYVPVIPMVLVNGADGIGTGWSTNVANYNPRDIIDNLRRYIAGEEMEEMAPFYSGFSGEIAPKGTNGYEVRGKVERIDDTTILITELPVKKWTQDYKVFVEGLLTGDGKTPAEIKDFRENHTDTTVSFTIIAEKATIDKWESEKGGLMNKFKLTASLSTNNMNLFDETGKITKYESPLSIMRAFVPIRLEYYEKRKENLVSKLEEERRSFRTKHDLWRKCALHAAPKDDEDSQDEEVEEESTVGELAKGYEYLLGMKIWSLTYEKAMALRAQLAEKTQELEILKETAPAQIWLNDLDAIEAALDERDGEISKALATEKKAQQKSRQIQAKAVKKSAAKAKGRSKKNEWDSDMESSDEEVAESDSDVEMVQPKKPFKPVTVAKKPAASLKQTKISAALLSKPSAPLQKPVSVATEPKKIDIDDDSDDDFVTLSLAERMAKKLTVSPPKKPSASAQLKVVTKPSVLEVEKEDTEPDSPLAYLDHMKQRPSVPKITKVVQVSKKQETALKPHNRPTKNAVPAKKPAVTKKAAPPKRKIVESDSESEDDFAFDESDEEVVVEKVKAAPAARNRRARAAVTYQVDSDDDDDDDDASFA</sequence>
<dbReference type="GO" id="GO:0006265">
    <property type="term" value="P:DNA topological change"/>
    <property type="evidence" value="ECO:0007669"/>
    <property type="project" value="UniProtKB-UniRule"/>
</dbReference>
<dbReference type="GO" id="GO:0000819">
    <property type="term" value="P:sister chromatid segregation"/>
    <property type="evidence" value="ECO:0007669"/>
    <property type="project" value="TreeGrafter"/>
</dbReference>
<evidence type="ECO:0000256" key="7">
    <source>
        <dbReference type="ARBA" id="ARBA00022741"/>
    </source>
</evidence>
<dbReference type="GO" id="GO:0046872">
    <property type="term" value="F:metal ion binding"/>
    <property type="evidence" value="ECO:0007669"/>
    <property type="project" value="UniProtKB-KW"/>
</dbReference>
<dbReference type="PRINTS" id="PR00418">
    <property type="entry name" value="TPI2FAMILY"/>
</dbReference>
<dbReference type="Pfam" id="PF00521">
    <property type="entry name" value="DNA_topoisoIV"/>
    <property type="match status" value="1"/>
</dbReference>
<dbReference type="GO" id="GO:0000712">
    <property type="term" value="P:resolution of meiotic recombination intermediates"/>
    <property type="evidence" value="ECO:0007669"/>
    <property type="project" value="TreeGrafter"/>
</dbReference>
<evidence type="ECO:0000256" key="8">
    <source>
        <dbReference type="ARBA" id="ARBA00022840"/>
    </source>
</evidence>
<dbReference type="GO" id="GO:0005634">
    <property type="term" value="C:nucleus"/>
    <property type="evidence" value="ECO:0007669"/>
    <property type="project" value="TreeGrafter"/>
</dbReference>
<reference evidence="18 19" key="1">
    <citation type="journal article" date="2015" name="Plant Cell">
        <title>Oil accumulation by the oleaginous diatom Fistulifera solaris as revealed by the genome and transcriptome.</title>
        <authorList>
            <person name="Tanaka T."/>
            <person name="Maeda Y."/>
            <person name="Veluchamy A."/>
            <person name="Tanaka M."/>
            <person name="Abida H."/>
            <person name="Marechal E."/>
            <person name="Bowler C."/>
            <person name="Muto M."/>
            <person name="Sunaga Y."/>
            <person name="Tanaka M."/>
            <person name="Yoshino T."/>
            <person name="Taniguchi T."/>
            <person name="Fukuda Y."/>
            <person name="Nemoto M."/>
            <person name="Matsumoto M."/>
            <person name="Wong P.S."/>
            <person name="Aburatani S."/>
            <person name="Fujibuchi W."/>
        </authorList>
    </citation>
    <scope>NUCLEOTIDE SEQUENCE [LARGE SCALE GENOMIC DNA]</scope>
    <source>
        <strain evidence="18 19">JPCC DA0580</strain>
    </source>
</reference>
<keyword evidence="10 13" id="KW-0799">Topoisomerase</keyword>
<dbReference type="FunFam" id="3.30.230.10:FF:000008">
    <property type="entry name" value="DNA topoisomerase 2"/>
    <property type="match status" value="1"/>
</dbReference>
<dbReference type="CDD" id="cd03481">
    <property type="entry name" value="TopoIIA_Trans_ScTopoIIA"/>
    <property type="match status" value="1"/>
</dbReference>
<feature type="active site" description="O-(5'-phospho-DNA)-tyrosine intermediate" evidence="13">
    <location>
        <position position="818"/>
    </location>
</feature>
<evidence type="ECO:0000259" key="17">
    <source>
        <dbReference type="PROSITE" id="PS52040"/>
    </source>
</evidence>
<dbReference type="InterPro" id="IPR003594">
    <property type="entry name" value="HATPase_dom"/>
</dbReference>
<comment type="caution">
    <text evidence="18">The sequence shown here is derived from an EMBL/GenBank/DDBJ whole genome shotgun (WGS) entry which is preliminary data.</text>
</comment>
<dbReference type="InterPro" id="IPR001241">
    <property type="entry name" value="Topo_IIA"/>
</dbReference>
<dbReference type="InterPro" id="IPR050634">
    <property type="entry name" value="DNA_Topoisomerase_II"/>
</dbReference>
<evidence type="ECO:0000256" key="14">
    <source>
        <dbReference type="RuleBase" id="RU362094"/>
    </source>
</evidence>
<accession>A0A1Z5K895</accession>